<accession>A0A1E7L6G5</accession>
<dbReference type="EMBL" id="LJGW01000187">
    <property type="protein sequence ID" value="OEV11796.1"/>
    <property type="molecule type" value="Genomic_DNA"/>
</dbReference>
<dbReference type="Pfam" id="PF01315">
    <property type="entry name" value="Ald_Xan_dh_C"/>
    <property type="match status" value="1"/>
</dbReference>
<dbReference type="SUPFAM" id="SSF54665">
    <property type="entry name" value="CO dehydrogenase molybdoprotein N-domain-like"/>
    <property type="match status" value="1"/>
</dbReference>
<proteinExistence type="predicted"/>
<dbReference type="Gene3D" id="3.30.365.10">
    <property type="entry name" value="Aldehyde oxidase/xanthine dehydrogenase, molybdopterin binding domain"/>
    <property type="match status" value="4"/>
</dbReference>
<dbReference type="InterPro" id="IPR008274">
    <property type="entry name" value="AldOxase/xan_DH_MoCoBD1"/>
</dbReference>
<reference evidence="5 6" key="1">
    <citation type="journal article" date="2016" name="Front. Microbiol.">
        <title>Comparative Genomics Analysis of Streptomyces Species Reveals Their Adaptation to the Marine Environment and Their Diversity at the Genomic Level.</title>
        <authorList>
            <person name="Tian X."/>
            <person name="Zhang Z."/>
            <person name="Yang T."/>
            <person name="Chen M."/>
            <person name="Li J."/>
            <person name="Chen F."/>
            <person name="Yang J."/>
            <person name="Li W."/>
            <person name="Zhang B."/>
            <person name="Zhang Z."/>
            <person name="Wu J."/>
            <person name="Zhang C."/>
            <person name="Long L."/>
            <person name="Xiao J."/>
        </authorList>
    </citation>
    <scope>NUCLEOTIDE SEQUENCE [LARGE SCALE GENOMIC DNA]</scope>
    <source>
        <strain evidence="5 6">SCSIO 10429</strain>
    </source>
</reference>
<keyword evidence="1" id="KW-0500">Molybdenum</keyword>
<dbReference type="PANTHER" id="PTHR11908:SF132">
    <property type="entry name" value="ALDEHYDE OXIDASE 1-RELATED"/>
    <property type="match status" value="1"/>
</dbReference>
<protein>
    <submittedName>
        <fullName evidence="5">Xanthine dehydrogenase</fullName>
    </submittedName>
</protein>
<dbReference type="InterPro" id="IPR016208">
    <property type="entry name" value="Ald_Oxase/xanthine_DH-like"/>
</dbReference>
<keyword evidence="6" id="KW-1185">Reference proteome</keyword>
<dbReference type="RefSeq" id="WP_070016712.1">
    <property type="nucleotide sequence ID" value="NZ_LJGW01000187.1"/>
</dbReference>
<dbReference type="Pfam" id="PF02738">
    <property type="entry name" value="MoCoBD_1"/>
    <property type="match status" value="1"/>
</dbReference>
<dbReference type="InterPro" id="IPR036856">
    <property type="entry name" value="Ald_Oxase/Xan_DH_a/b_sf"/>
</dbReference>
<comment type="caution">
    <text evidence="5">The sequence shown here is derived from an EMBL/GenBank/DDBJ whole genome shotgun (WGS) entry which is preliminary data.</text>
</comment>
<dbReference type="PATRIC" id="fig|518642.10.peg.2528"/>
<dbReference type="Proteomes" id="UP000176005">
    <property type="component" value="Unassembled WGS sequence"/>
</dbReference>
<dbReference type="Gene3D" id="3.90.1170.50">
    <property type="entry name" value="Aldehyde oxidase/xanthine dehydrogenase, a/b hammerhead"/>
    <property type="match status" value="1"/>
</dbReference>
<organism evidence="5 6">
    <name type="scientific">Streptomyces nanshensis</name>
    <dbReference type="NCBI Taxonomy" id="518642"/>
    <lineage>
        <taxon>Bacteria</taxon>
        <taxon>Bacillati</taxon>
        <taxon>Actinomycetota</taxon>
        <taxon>Actinomycetes</taxon>
        <taxon>Kitasatosporales</taxon>
        <taxon>Streptomycetaceae</taxon>
        <taxon>Streptomyces</taxon>
    </lineage>
</organism>
<dbReference type="InterPro" id="IPR000674">
    <property type="entry name" value="Ald_Oxase/Xan_DH_a/b"/>
</dbReference>
<dbReference type="InterPro" id="IPR037165">
    <property type="entry name" value="AldOxase/xan_DH_Mopterin-bd_sf"/>
</dbReference>
<sequence>MTTAKPLDVRSVGTSPERLDGPVKVTGTAPYAWEHPLRAPVFVQPLQAAVVRGRVTAMDAREALALDGVLAVLTPFDAPRIVDTGDAEMAVLQSDEVAFRGQFVGAVVAQTPEVARQAADLVDVEYEVWPHDTEFSADRPDLYRPEAVNPTYDTDTDDGDVDAALAAAPFTVDATYSTPMEHNNPMEPHTCVALWEGPDDEPQLTLYDSTQGAHAVRTTLAGLFGLPGDRVRVISPHVGGGFGSKGMPHAHNVLAVLAARVCAGRPVKLALTRQQMFSLAGYRTPTVQRLRLGADTRGRLTAVCHDVVEQTSRIKEFAEQTAVATRMMYASDNRRTSHRLAALDVPVPSWMRAPGEAPGMYAGECAMDELAHACGIDPVELRAINDPESDPETGRPWSGRHLVRCLRAGAERFGWDRRPEPGTRREGHWLAGMGVASSTYPGYYFPGSVAEIERRADVGGRADGYAVRIGAADLGTGTWTALSQIAADALDCPFDEVHLEIGDTAFPSATVAGGSSGLNSWGSAVVSAARAFRDEHGWEPAPGARTRTGVESADGGPDYAVHSFGAQFAEVRVNTDTGEVRVPRMLGVFSAGRIVNPRTARSQFIGGMVMGLSMALFEESVFDNGTGHVVNHDFAQYHVPSCSDVLDIDATWLDEPDMQANPMGSKGIGEIGIVGSAAAVANAVFNATGIRVRDLPVTPDKLLRL</sequence>
<evidence type="ECO:0000256" key="2">
    <source>
        <dbReference type="ARBA" id="ARBA00023002"/>
    </source>
</evidence>
<keyword evidence="2" id="KW-0560">Oxidoreductase</keyword>
<dbReference type="GO" id="GO:0016491">
    <property type="term" value="F:oxidoreductase activity"/>
    <property type="evidence" value="ECO:0007669"/>
    <property type="project" value="UniProtKB-KW"/>
</dbReference>
<dbReference type="GO" id="GO:0005506">
    <property type="term" value="F:iron ion binding"/>
    <property type="evidence" value="ECO:0007669"/>
    <property type="project" value="InterPro"/>
</dbReference>
<dbReference type="Pfam" id="PF20256">
    <property type="entry name" value="MoCoBD_2"/>
    <property type="match status" value="2"/>
</dbReference>
<evidence type="ECO:0000259" key="4">
    <source>
        <dbReference type="SMART" id="SM01008"/>
    </source>
</evidence>
<evidence type="ECO:0000313" key="5">
    <source>
        <dbReference type="EMBL" id="OEV11796.1"/>
    </source>
</evidence>
<name>A0A1E7L6G5_9ACTN</name>
<dbReference type="InterPro" id="IPR046867">
    <property type="entry name" value="AldOxase/xan_DH_MoCoBD2"/>
</dbReference>
<feature type="domain" description="Aldehyde oxidase/xanthine dehydrogenase a/b hammerhead" evidence="4">
    <location>
        <begin position="26"/>
        <end position="130"/>
    </location>
</feature>
<feature type="region of interest" description="Disordered" evidence="3">
    <location>
        <begin position="1"/>
        <end position="20"/>
    </location>
</feature>
<gene>
    <name evidence="5" type="ORF">AN218_11315</name>
</gene>
<dbReference type="PANTHER" id="PTHR11908">
    <property type="entry name" value="XANTHINE DEHYDROGENASE"/>
    <property type="match status" value="1"/>
</dbReference>
<dbReference type="SUPFAM" id="SSF56003">
    <property type="entry name" value="Molybdenum cofactor-binding domain"/>
    <property type="match status" value="1"/>
</dbReference>
<dbReference type="SMART" id="SM01008">
    <property type="entry name" value="Ald_Xan_dh_C"/>
    <property type="match status" value="1"/>
</dbReference>
<dbReference type="AlphaFoldDB" id="A0A1E7L6G5"/>
<evidence type="ECO:0000256" key="1">
    <source>
        <dbReference type="ARBA" id="ARBA00022505"/>
    </source>
</evidence>
<evidence type="ECO:0000256" key="3">
    <source>
        <dbReference type="SAM" id="MobiDB-lite"/>
    </source>
</evidence>
<evidence type="ECO:0000313" key="6">
    <source>
        <dbReference type="Proteomes" id="UP000176005"/>
    </source>
</evidence>